<accession>A0ABX0I879</accession>
<sequence length="217" mass="24902">MSKIKIFCEGITDQVFIADCIELFYGFESTRVDKKNSKLDIKFSNGIEIIDVGGCSKLSNEIYISQLEDNKALNGVNVVIFDADYTELGNGNKGFDSCKQKLEGIKRDKNVDFDYFLWPNNNDDGIVEDLLRKLIPSDKEVVYNCIESHQACLSSLAVPNIRFAELKDKVGYYLHTVNLESRARFRNYKNADYWDLNHESIGDLKKLKSFLDTFLYN</sequence>
<dbReference type="Pfam" id="PF11536">
    <property type="entry name" value="DUF3226"/>
    <property type="match status" value="1"/>
</dbReference>
<protein>
    <recommendedName>
        <fullName evidence="3">DUF4276 family protein</fullName>
    </recommendedName>
</protein>
<dbReference type="RefSeq" id="WP_166077522.1">
    <property type="nucleotide sequence ID" value="NZ_JAAJBT010000005.1"/>
</dbReference>
<name>A0ABX0I879_9FLAO</name>
<gene>
    <name evidence="1" type="ORF">G4D72_09865</name>
</gene>
<keyword evidence="2" id="KW-1185">Reference proteome</keyword>
<dbReference type="EMBL" id="JAAJBT010000005">
    <property type="protein sequence ID" value="NHM02413.1"/>
    <property type="molecule type" value="Genomic_DNA"/>
</dbReference>
<organism evidence="1 2">
    <name type="scientific">Flavobacterium difficile</name>
    <dbReference type="NCBI Taxonomy" id="2709659"/>
    <lineage>
        <taxon>Bacteria</taxon>
        <taxon>Pseudomonadati</taxon>
        <taxon>Bacteroidota</taxon>
        <taxon>Flavobacteriia</taxon>
        <taxon>Flavobacteriales</taxon>
        <taxon>Flavobacteriaceae</taxon>
        <taxon>Flavobacterium</taxon>
    </lineage>
</organism>
<proteinExistence type="predicted"/>
<evidence type="ECO:0000313" key="2">
    <source>
        <dbReference type="Proteomes" id="UP000800984"/>
    </source>
</evidence>
<comment type="caution">
    <text evidence="1">The sequence shown here is derived from an EMBL/GenBank/DDBJ whole genome shotgun (WGS) entry which is preliminary data.</text>
</comment>
<evidence type="ECO:0008006" key="3">
    <source>
        <dbReference type="Google" id="ProtNLM"/>
    </source>
</evidence>
<evidence type="ECO:0000313" key="1">
    <source>
        <dbReference type="EMBL" id="NHM02413.1"/>
    </source>
</evidence>
<reference evidence="1 2" key="1">
    <citation type="submission" date="2020-02" db="EMBL/GenBank/DDBJ databases">
        <authorList>
            <person name="Chen W.-M."/>
        </authorList>
    </citation>
    <scope>NUCLEOTIDE SEQUENCE [LARGE SCALE GENOMIC DNA]</scope>
    <source>
        <strain evidence="1 2">KDG-16</strain>
    </source>
</reference>
<dbReference type="Proteomes" id="UP000800984">
    <property type="component" value="Unassembled WGS sequence"/>
</dbReference>
<dbReference type="InterPro" id="IPR024508">
    <property type="entry name" value="DUF3226"/>
</dbReference>